<organism evidence="1 2">
    <name type="scientific">Smallanthus sonchifolius</name>
    <dbReference type="NCBI Taxonomy" id="185202"/>
    <lineage>
        <taxon>Eukaryota</taxon>
        <taxon>Viridiplantae</taxon>
        <taxon>Streptophyta</taxon>
        <taxon>Embryophyta</taxon>
        <taxon>Tracheophyta</taxon>
        <taxon>Spermatophyta</taxon>
        <taxon>Magnoliopsida</taxon>
        <taxon>eudicotyledons</taxon>
        <taxon>Gunneridae</taxon>
        <taxon>Pentapetalae</taxon>
        <taxon>asterids</taxon>
        <taxon>campanulids</taxon>
        <taxon>Asterales</taxon>
        <taxon>Asteraceae</taxon>
        <taxon>Asteroideae</taxon>
        <taxon>Heliantheae alliance</taxon>
        <taxon>Millerieae</taxon>
        <taxon>Smallanthus</taxon>
    </lineage>
</organism>
<evidence type="ECO:0000313" key="2">
    <source>
        <dbReference type="Proteomes" id="UP001056120"/>
    </source>
</evidence>
<protein>
    <submittedName>
        <fullName evidence="1">Uncharacterized protein</fullName>
    </submittedName>
</protein>
<gene>
    <name evidence="1" type="ORF">L1987_25567</name>
</gene>
<accession>A0ACB9I889</accession>
<dbReference type="EMBL" id="CM042026">
    <property type="protein sequence ID" value="KAI3804199.1"/>
    <property type="molecule type" value="Genomic_DNA"/>
</dbReference>
<reference evidence="1 2" key="2">
    <citation type="journal article" date="2022" name="Mol. Ecol. Resour.">
        <title>The genomes of chicory, endive, great burdock and yacon provide insights into Asteraceae paleo-polyploidization history and plant inulin production.</title>
        <authorList>
            <person name="Fan W."/>
            <person name="Wang S."/>
            <person name="Wang H."/>
            <person name="Wang A."/>
            <person name="Jiang F."/>
            <person name="Liu H."/>
            <person name="Zhao H."/>
            <person name="Xu D."/>
            <person name="Zhang Y."/>
        </authorList>
    </citation>
    <scope>NUCLEOTIDE SEQUENCE [LARGE SCALE GENOMIC DNA]</scope>
    <source>
        <strain evidence="2">cv. Yunnan</strain>
        <tissue evidence="1">Leaves</tissue>
    </source>
</reference>
<dbReference type="Proteomes" id="UP001056120">
    <property type="component" value="Linkage Group LG09"/>
</dbReference>
<reference evidence="2" key="1">
    <citation type="journal article" date="2022" name="Mol. Ecol. Resour.">
        <title>The genomes of chicory, endive, great burdock and yacon provide insights into Asteraceae palaeo-polyploidization history and plant inulin production.</title>
        <authorList>
            <person name="Fan W."/>
            <person name="Wang S."/>
            <person name="Wang H."/>
            <person name="Wang A."/>
            <person name="Jiang F."/>
            <person name="Liu H."/>
            <person name="Zhao H."/>
            <person name="Xu D."/>
            <person name="Zhang Y."/>
        </authorList>
    </citation>
    <scope>NUCLEOTIDE SEQUENCE [LARGE SCALE GENOMIC DNA]</scope>
    <source>
        <strain evidence="2">cv. Yunnan</strain>
    </source>
</reference>
<sequence>MDMGMKRSYVVEIEKAKEGNGDGPSVGPVYRNVLAKHGFRPLADALHSCWDVFRSSVEKYPNNPMLGQREINVDGKGARCGIYGMNCRKWVACNAHGLHCVPLYDTLGTDHPFLLNHME</sequence>
<evidence type="ECO:0000313" key="1">
    <source>
        <dbReference type="EMBL" id="KAI3804199.1"/>
    </source>
</evidence>
<keyword evidence="2" id="KW-1185">Reference proteome</keyword>
<comment type="caution">
    <text evidence="1">The sequence shown here is derived from an EMBL/GenBank/DDBJ whole genome shotgun (WGS) entry which is preliminary data.</text>
</comment>
<name>A0ACB9I889_9ASTR</name>
<proteinExistence type="predicted"/>